<evidence type="ECO:0008006" key="3">
    <source>
        <dbReference type="Google" id="ProtNLM"/>
    </source>
</evidence>
<accession>A0A0C4Y867</accession>
<name>A0A0C4Y867_9BURK</name>
<sequence>MLVDPRTLERGMHVSHALHNGNPVWPQTNCYVDLWIELLHGWELDPVAALGFTVSQDFEGDQFTFFKYPLDDLERLYGVVVQELSLYESMEDRVAGQTCRGHVVLLEVDGFYLPDNRATSYRREHTKTTIGIDVMMPEAQSVGYFHNEGYHVATGEDYAGLFRRLPALADDVNLLFPYAEVARRRFPALEGTMLVRASLALLRKHLARRPRQNPITAFRTAFPAHQEALMAGGEQTFHPYAFSVLRQLGANFELLGQYLRWLAQHGQPMPESIAGACQKLASEAMVMQFRLVRSIISRRVDRCQDCLEQLEASYEAAVPALAGYVGEAEY</sequence>
<dbReference type="AlphaFoldDB" id="A0A0C4Y867"/>
<evidence type="ECO:0000313" key="1">
    <source>
        <dbReference type="EMBL" id="AJG21612.1"/>
    </source>
</evidence>
<proteinExistence type="predicted"/>
<dbReference type="Proteomes" id="UP000031843">
    <property type="component" value="Chromosome secondary"/>
</dbReference>
<evidence type="ECO:0000313" key="2">
    <source>
        <dbReference type="Proteomes" id="UP000031843"/>
    </source>
</evidence>
<dbReference type="OrthoDB" id="4371620at2"/>
<organism evidence="1 2">
    <name type="scientific">Cupriavidus basilensis</name>
    <dbReference type="NCBI Taxonomy" id="68895"/>
    <lineage>
        <taxon>Bacteria</taxon>
        <taxon>Pseudomonadati</taxon>
        <taxon>Pseudomonadota</taxon>
        <taxon>Betaproteobacteria</taxon>
        <taxon>Burkholderiales</taxon>
        <taxon>Burkholderiaceae</taxon>
        <taxon>Cupriavidus</taxon>
    </lineage>
</organism>
<dbReference type="Pfam" id="PF08893">
    <property type="entry name" value="DUF1839"/>
    <property type="match status" value="1"/>
</dbReference>
<gene>
    <name evidence="1" type="ORF">RR42_s0014</name>
</gene>
<reference evidence="1 2" key="1">
    <citation type="journal article" date="2015" name="Genome Announc.">
        <title>Complete Genome Sequence of Cupriavidus basilensis 4G11, Isolated from the Oak Ridge Field Research Center Site.</title>
        <authorList>
            <person name="Ray J."/>
            <person name="Waters R.J."/>
            <person name="Skerker J.M."/>
            <person name="Kuehl J.V."/>
            <person name="Price M.N."/>
            <person name="Huang J."/>
            <person name="Chakraborty R."/>
            <person name="Arkin A.P."/>
            <person name="Deutschbauer A."/>
        </authorList>
    </citation>
    <scope>NUCLEOTIDE SEQUENCE [LARGE SCALE GENOMIC DNA]</scope>
    <source>
        <strain evidence="1">4G11</strain>
    </source>
</reference>
<dbReference type="STRING" id="68895.RR42_s0014"/>
<dbReference type="EMBL" id="CP010537">
    <property type="protein sequence ID" value="AJG21612.1"/>
    <property type="molecule type" value="Genomic_DNA"/>
</dbReference>
<keyword evidence="2" id="KW-1185">Reference proteome</keyword>
<protein>
    <recommendedName>
        <fullName evidence="3">DUF1839 family protein</fullName>
    </recommendedName>
</protein>
<dbReference type="InterPro" id="IPR014989">
    <property type="entry name" value="DUF1839"/>
</dbReference>
<dbReference type="KEGG" id="cbw:RR42_s0014"/>